<accession>A0A1F2UKZ3</accession>
<evidence type="ECO:0000259" key="6">
    <source>
        <dbReference type="Pfam" id="PF00460"/>
    </source>
</evidence>
<sequence>MIGALWTSASGLLSQRAAVDAISNNVANVSTTGFKRNITQFQDLSYMQANALGEFEPDNSSRTGISIGTGVRVASTQRIFNQGRLEATDNPYDVAIDGAGFFRVQLPDGTPAYTRDGSFNADSTGKLTTPQGYTLDPAITLPEGATDLNILPNGQVRVVDIETGELREVGTITLFKFDNPNGLLAVGENVFVPTVASGNVVEEIPESNGVGRLTQNFVEGSNVELADEMTQLVIAQRAYEVNSRALKTAEEMLMIATNIRA</sequence>
<comment type="similarity">
    <text evidence="1 5">Belongs to the flagella basal body rod proteins family.</text>
</comment>
<keyword evidence="9" id="KW-0969">Cilium</keyword>
<keyword evidence="9" id="KW-0966">Cell projection</keyword>
<evidence type="ECO:0000256" key="1">
    <source>
        <dbReference type="ARBA" id="ARBA00009677"/>
    </source>
</evidence>
<evidence type="ECO:0000313" key="10">
    <source>
        <dbReference type="Proteomes" id="UP000178086"/>
    </source>
</evidence>
<dbReference type="InterPro" id="IPR012834">
    <property type="entry name" value="FlgG_G_neg"/>
</dbReference>
<dbReference type="NCBIfam" id="TIGR02488">
    <property type="entry name" value="flgG_G_neg"/>
    <property type="match status" value="1"/>
</dbReference>
<name>A0A1F2UKZ3_9ACTN</name>
<dbReference type="InterPro" id="IPR001444">
    <property type="entry name" value="Flag_bb_rod_N"/>
</dbReference>
<reference evidence="9 10" key="1">
    <citation type="journal article" date="2016" name="Nat. Commun.">
        <title>Thousands of microbial genomes shed light on interconnected biogeochemical processes in an aquifer system.</title>
        <authorList>
            <person name="Anantharaman K."/>
            <person name="Brown C.T."/>
            <person name="Hug L.A."/>
            <person name="Sharon I."/>
            <person name="Castelle C.J."/>
            <person name="Probst A.J."/>
            <person name="Thomas B.C."/>
            <person name="Singh A."/>
            <person name="Wilkins M.J."/>
            <person name="Karaoz U."/>
            <person name="Brodie E.L."/>
            <person name="Williams K.H."/>
            <person name="Hubbard S.S."/>
            <person name="Banfield J.F."/>
        </authorList>
    </citation>
    <scope>NUCLEOTIDE SEQUENCE [LARGE SCALE GENOMIC DNA]</scope>
</reference>
<gene>
    <name evidence="9" type="ORF">A2074_02465</name>
</gene>
<evidence type="ECO:0000256" key="3">
    <source>
        <dbReference type="ARBA" id="ARBA00025933"/>
    </source>
</evidence>
<dbReference type="PROSITE" id="PS00588">
    <property type="entry name" value="FLAGELLA_BB_ROD"/>
    <property type="match status" value="1"/>
</dbReference>
<dbReference type="EMBL" id="MELI01000062">
    <property type="protein sequence ID" value="OFW33651.1"/>
    <property type="molecule type" value="Genomic_DNA"/>
</dbReference>
<dbReference type="SUPFAM" id="SSF117143">
    <property type="entry name" value="Flagellar hook protein flgE"/>
    <property type="match status" value="1"/>
</dbReference>
<feature type="domain" description="Flagellar hook protein FlgE/F/G-like D1" evidence="8">
    <location>
        <begin position="95"/>
        <end position="158"/>
    </location>
</feature>
<dbReference type="InterPro" id="IPR010930">
    <property type="entry name" value="Flg_bb/hook_C_dom"/>
</dbReference>
<dbReference type="GO" id="GO:0009426">
    <property type="term" value="C:bacterial-type flagellum basal body, distal rod"/>
    <property type="evidence" value="ECO:0007669"/>
    <property type="project" value="UniProtKB-UniRule"/>
</dbReference>
<dbReference type="PANTHER" id="PTHR30435">
    <property type="entry name" value="FLAGELLAR PROTEIN"/>
    <property type="match status" value="1"/>
</dbReference>
<comment type="subcellular location">
    <subcellularLocation>
        <location evidence="5">Bacterial flagellum basal body</location>
    </subcellularLocation>
</comment>
<proteinExistence type="inferred from homology"/>
<evidence type="ECO:0000256" key="2">
    <source>
        <dbReference type="ARBA" id="ARBA00017948"/>
    </source>
</evidence>
<dbReference type="Pfam" id="PF22692">
    <property type="entry name" value="LlgE_F_G_D1"/>
    <property type="match status" value="1"/>
</dbReference>
<dbReference type="InterPro" id="IPR019776">
    <property type="entry name" value="Flagellar_basal_body_rod_CS"/>
</dbReference>
<comment type="caution">
    <text evidence="9">The sequence shown here is derived from an EMBL/GenBank/DDBJ whole genome shotgun (WGS) entry which is preliminary data.</text>
</comment>
<keyword evidence="5" id="KW-0975">Bacterial flagellum</keyword>
<feature type="domain" description="Flagellar basal body rod protein N-terminal" evidence="6">
    <location>
        <begin position="7"/>
        <end position="35"/>
    </location>
</feature>
<dbReference type="Pfam" id="PF06429">
    <property type="entry name" value="Flg_bbr_C"/>
    <property type="match status" value="1"/>
</dbReference>
<evidence type="ECO:0000259" key="8">
    <source>
        <dbReference type="Pfam" id="PF22692"/>
    </source>
</evidence>
<comment type="subunit">
    <text evidence="3">The basal body constitutes a major portion of the flagellar organelle and consists of four rings (L,P,S, and M) mounted on a central rod. The rod consists of about 26 subunits of FlgG in the distal portion, and FlgB, FlgC and FlgF are thought to build up the proximal portion of the rod with about 6 subunits each.</text>
</comment>
<dbReference type="PANTHER" id="PTHR30435:SF19">
    <property type="entry name" value="FLAGELLAR BASAL-BODY ROD PROTEIN FLGG"/>
    <property type="match status" value="1"/>
</dbReference>
<dbReference type="InterPro" id="IPR020013">
    <property type="entry name" value="Flagellar_FlgE/F/G"/>
</dbReference>
<dbReference type="AlphaFoldDB" id="A0A1F2UKZ3"/>
<dbReference type="Proteomes" id="UP000178086">
    <property type="component" value="Unassembled WGS sequence"/>
</dbReference>
<organism evidence="9 10">
    <name type="scientific">Candidatus Aquicultor primus</name>
    <dbReference type="NCBI Taxonomy" id="1797195"/>
    <lineage>
        <taxon>Bacteria</taxon>
        <taxon>Bacillati</taxon>
        <taxon>Actinomycetota</taxon>
        <taxon>Candidatus Aquicultoria</taxon>
        <taxon>Candidatus Aquicultorales</taxon>
        <taxon>Candidatus Aquicultoraceae</taxon>
        <taxon>Candidatus Aquicultor</taxon>
    </lineage>
</organism>
<evidence type="ECO:0000256" key="5">
    <source>
        <dbReference type="RuleBase" id="RU362116"/>
    </source>
</evidence>
<dbReference type="GO" id="GO:0071978">
    <property type="term" value="P:bacterial-type flagellum-dependent swarming motility"/>
    <property type="evidence" value="ECO:0007669"/>
    <property type="project" value="TreeGrafter"/>
</dbReference>
<protein>
    <recommendedName>
        <fullName evidence="2 4">Flagellar basal-body rod protein FlgG</fullName>
    </recommendedName>
</protein>
<evidence type="ECO:0000256" key="4">
    <source>
        <dbReference type="NCBIfam" id="TIGR02488"/>
    </source>
</evidence>
<feature type="domain" description="Flagellar basal-body/hook protein C-terminal" evidence="7">
    <location>
        <begin position="215"/>
        <end position="258"/>
    </location>
</feature>
<evidence type="ECO:0000313" key="9">
    <source>
        <dbReference type="EMBL" id="OFW33651.1"/>
    </source>
</evidence>
<evidence type="ECO:0000259" key="7">
    <source>
        <dbReference type="Pfam" id="PF06429"/>
    </source>
</evidence>
<dbReference type="NCBIfam" id="TIGR03506">
    <property type="entry name" value="FlgEFG_subfam"/>
    <property type="match status" value="2"/>
</dbReference>
<dbReference type="InterPro" id="IPR053967">
    <property type="entry name" value="LlgE_F_G-like_D1"/>
</dbReference>
<dbReference type="InterPro" id="IPR037925">
    <property type="entry name" value="FlgE/F/G-like"/>
</dbReference>
<keyword evidence="9" id="KW-0282">Flagellum</keyword>
<dbReference type="Pfam" id="PF00460">
    <property type="entry name" value="Flg_bb_rod"/>
    <property type="match status" value="1"/>
</dbReference>